<organism evidence="4 5">
    <name type="scientific">Tilletia horrida</name>
    <dbReference type="NCBI Taxonomy" id="155126"/>
    <lineage>
        <taxon>Eukaryota</taxon>
        <taxon>Fungi</taxon>
        <taxon>Dikarya</taxon>
        <taxon>Basidiomycota</taxon>
        <taxon>Ustilaginomycotina</taxon>
        <taxon>Exobasidiomycetes</taxon>
        <taxon>Tilletiales</taxon>
        <taxon>Tilletiaceae</taxon>
        <taxon>Tilletia</taxon>
    </lineage>
</organism>
<evidence type="ECO:0000256" key="1">
    <source>
        <dbReference type="SAM" id="MobiDB-lite"/>
    </source>
</evidence>
<keyword evidence="2" id="KW-0472">Membrane</keyword>
<keyword evidence="2" id="KW-1133">Transmembrane helix</keyword>
<dbReference type="AlphaFoldDB" id="A0AAN6GL18"/>
<feature type="region of interest" description="Disordered" evidence="1">
    <location>
        <begin position="49"/>
        <end position="70"/>
    </location>
</feature>
<feature type="chain" id="PRO_5042881813" evidence="3">
    <location>
        <begin position="29"/>
        <end position="207"/>
    </location>
</feature>
<feature type="transmembrane region" description="Helical" evidence="2">
    <location>
        <begin position="186"/>
        <end position="206"/>
    </location>
</feature>
<keyword evidence="5" id="KW-1185">Reference proteome</keyword>
<dbReference type="Proteomes" id="UP001176517">
    <property type="component" value="Unassembled WGS sequence"/>
</dbReference>
<accession>A0AAN6GL18</accession>
<sequence>MKVATALTATALLATSVACAAVRPEVTAAPVVKRIYRARPAKALLNINANKRDDGDDDSNDGSYDDGSNNYSNGQSYYTYKSNGHVYTVNMNDNSGSGSWGNGNHNYLTDDLLDMLPDATEADSLATLSRLYQSITADPTLSNWVHVPSVSRSISSASRAANTLGHIRHGGDGNPFDQRSGALTRATPIAGLAMIVAAGAGAMFALL</sequence>
<protein>
    <submittedName>
        <fullName evidence="4">Uncharacterized protein</fullName>
    </submittedName>
</protein>
<reference evidence="4" key="1">
    <citation type="journal article" date="2023" name="PhytoFront">
        <title>Draft Genome Resources of Seven Strains of Tilletia horrida, Causal Agent of Kernel Smut of Rice.</title>
        <authorList>
            <person name="Khanal S."/>
            <person name="Antony Babu S."/>
            <person name="Zhou X.G."/>
        </authorList>
    </citation>
    <scope>NUCLEOTIDE SEQUENCE</scope>
    <source>
        <strain evidence="4">TX6</strain>
    </source>
</reference>
<proteinExistence type="predicted"/>
<keyword evidence="3" id="KW-0732">Signal</keyword>
<gene>
    <name evidence="4" type="ORF">OC846_005330</name>
</gene>
<feature type="compositionally biased region" description="Acidic residues" evidence="1">
    <location>
        <begin position="55"/>
        <end position="64"/>
    </location>
</feature>
<dbReference type="EMBL" id="JAPDMZ010000198">
    <property type="protein sequence ID" value="KAK0546291.1"/>
    <property type="molecule type" value="Genomic_DNA"/>
</dbReference>
<keyword evidence="2" id="KW-0812">Transmembrane</keyword>
<dbReference type="PROSITE" id="PS51257">
    <property type="entry name" value="PROKAR_LIPOPROTEIN"/>
    <property type="match status" value="1"/>
</dbReference>
<name>A0AAN6GL18_9BASI</name>
<evidence type="ECO:0000313" key="4">
    <source>
        <dbReference type="EMBL" id="KAK0546291.1"/>
    </source>
</evidence>
<evidence type="ECO:0000256" key="3">
    <source>
        <dbReference type="SAM" id="SignalP"/>
    </source>
</evidence>
<comment type="caution">
    <text evidence="4">The sequence shown here is derived from an EMBL/GenBank/DDBJ whole genome shotgun (WGS) entry which is preliminary data.</text>
</comment>
<evidence type="ECO:0000313" key="5">
    <source>
        <dbReference type="Proteomes" id="UP001176517"/>
    </source>
</evidence>
<feature type="signal peptide" evidence="3">
    <location>
        <begin position="1"/>
        <end position="28"/>
    </location>
</feature>
<evidence type="ECO:0000256" key="2">
    <source>
        <dbReference type="SAM" id="Phobius"/>
    </source>
</evidence>